<evidence type="ECO:0000256" key="1">
    <source>
        <dbReference type="ARBA" id="ARBA00022603"/>
    </source>
</evidence>
<reference evidence="4" key="1">
    <citation type="journal article" date="2014" name="Int. J. Syst. Evol. Microbiol.">
        <title>Complete genome sequence of Corynebacterium casei LMG S-19264T (=DSM 44701T), isolated from a smear-ripened cheese.</title>
        <authorList>
            <consortium name="US DOE Joint Genome Institute (JGI-PGF)"/>
            <person name="Walter F."/>
            <person name="Albersmeier A."/>
            <person name="Kalinowski J."/>
            <person name="Ruckert C."/>
        </authorList>
    </citation>
    <scope>NUCLEOTIDE SEQUENCE</scope>
    <source>
        <strain evidence="4">JCM 18487</strain>
    </source>
</reference>
<dbReference type="EMBL" id="BMOY01000024">
    <property type="protein sequence ID" value="GGJ08077.1"/>
    <property type="molecule type" value="Genomic_DNA"/>
</dbReference>
<feature type="region of interest" description="Disordered" evidence="3">
    <location>
        <begin position="208"/>
        <end position="229"/>
    </location>
</feature>
<sequence length="229" mass="24984">MAFLPVRARYDTVVVTCCCEVGEVRIIAGAWRGCRLTAPAKEVARPTTDRVKEAMFNLMGWDWSGGLAVDLFAGSGALGLEALSRGAEAAILVDTDPRSLAAIRENVRRCRAEGRAQVWRMDWQLAWRKIASSCAEVGWVFVDPPYRLDAWERVLAVLAMSPVTIRHGVVCEHPRARVLPDAVRGLSRVKHRAYGDIAVSIYRPVAGTGDSEEGRGDDGAAGRDLPGQL</sequence>
<keyword evidence="1 4" id="KW-0489">Methyltransferase</keyword>
<gene>
    <name evidence="4" type="ORF">GCM10010885_16520</name>
</gene>
<dbReference type="Gene3D" id="3.40.50.150">
    <property type="entry name" value="Vaccinia Virus protein VP39"/>
    <property type="match status" value="1"/>
</dbReference>
<evidence type="ECO:0000256" key="2">
    <source>
        <dbReference type="ARBA" id="ARBA00022679"/>
    </source>
</evidence>
<protein>
    <submittedName>
        <fullName evidence="4">rRNA methyltransferase</fullName>
    </submittedName>
</protein>
<keyword evidence="2" id="KW-0808">Transferase</keyword>
<dbReference type="PANTHER" id="PTHR43542:SF1">
    <property type="entry name" value="METHYLTRANSFERASE"/>
    <property type="match status" value="1"/>
</dbReference>
<dbReference type="GO" id="GO:0031167">
    <property type="term" value="P:rRNA methylation"/>
    <property type="evidence" value="ECO:0007669"/>
    <property type="project" value="InterPro"/>
</dbReference>
<reference evidence="4" key="2">
    <citation type="submission" date="2020-09" db="EMBL/GenBank/DDBJ databases">
        <authorList>
            <person name="Sun Q."/>
            <person name="Ohkuma M."/>
        </authorList>
    </citation>
    <scope>NUCLEOTIDE SEQUENCE</scope>
    <source>
        <strain evidence="4">JCM 18487</strain>
    </source>
</reference>
<name>A0A917NKR6_9BACL</name>
<organism evidence="4 5">
    <name type="scientific">Alicyclobacillus cellulosilyticus</name>
    <dbReference type="NCBI Taxonomy" id="1003997"/>
    <lineage>
        <taxon>Bacteria</taxon>
        <taxon>Bacillati</taxon>
        <taxon>Bacillota</taxon>
        <taxon>Bacilli</taxon>
        <taxon>Bacillales</taxon>
        <taxon>Alicyclobacillaceae</taxon>
        <taxon>Alicyclobacillus</taxon>
    </lineage>
</organism>
<dbReference type="InterPro" id="IPR029063">
    <property type="entry name" value="SAM-dependent_MTases_sf"/>
</dbReference>
<dbReference type="SUPFAM" id="SSF53335">
    <property type="entry name" value="S-adenosyl-L-methionine-dependent methyltransferases"/>
    <property type="match status" value="1"/>
</dbReference>
<proteinExistence type="predicted"/>
<comment type="caution">
    <text evidence="4">The sequence shown here is derived from an EMBL/GenBank/DDBJ whole genome shotgun (WGS) entry which is preliminary data.</text>
</comment>
<dbReference type="AlphaFoldDB" id="A0A917NKR6"/>
<keyword evidence="5" id="KW-1185">Reference proteome</keyword>
<dbReference type="NCBIfam" id="TIGR00095">
    <property type="entry name" value="16S rRNA (guanine(966)-N(2))-methyltransferase RsmD"/>
    <property type="match status" value="1"/>
</dbReference>
<accession>A0A917NKR6</accession>
<dbReference type="CDD" id="cd02440">
    <property type="entry name" value="AdoMet_MTases"/>
    <property type="match status" value="1"/>
</dbReference>
<evidence type="ECO:0000313" key="5">
    <source>
        <dbReference type="Proteomes" id="UP000637695"/>
    </source>
</evidence>
<dbReference type="GO" id="GO:0008168">
    <property type="term" value="F:methyltransferase activity"/>
    <property type="evidence" value="ECO:0007669"/>
    <property type="project" value="UniProtKB-KW"/>
</dbReference>
<evidence type="ECO:0000256" key="3">
    <source>
        <dbReference type="SAM" id="MobiDB-lite"/>
    </source>
</evidence>
<dbReference type="Pfam" id="PF03602">
    <property type="entry name" value="Cons_hypoth95"/>
    <property type="match status" value="1"/>
</dbReference>
<dbReference type="InterPro" id="IPR004398">
    <property type="entry name" value="RNA_MeTrfase_RsmD"/>
</dbReference>
<evidence type="ECO:0000313" key="4">
    <source>
        <dbReference type="EMBL" id="GGJ08077.1"/>
    </source>
</evidence>
<dbReference type="PANTHER" id="PTHR43542">
    <property type="entry name" value="METHYLTRANSFERASE"/>
    <property type="match status" value="1"/>
</dbReference>
<dbReference type="Proteomes" id="UP000637695">
    <property type="component" value="Unassembled WGS sequence"/>
</dbReference>
<feature type="compositionally biased region" description="Basic and acidic residues" evidence="3">
    <location>
        <begin position="212"/>
        <end position="221"/>
    </location>
</feature>